<proteinExistence type="predicted"/>
<name>A0ACB9Z9J3_9PEZI</name>
<reference evidence="1 2" key="1">
    <citation type="journal article" date="2022" name="New Phytol.">
        <title>Ecological generalism drives hyperdiversity of secondary metabolite gene clusters in xylarialean endophytes.</title>
        <authorList>
            <person name="Franco M.E.E."/>
            <person name="Wisecaver J.H."/>
            <person name="Arnold A.E."/>
            <person name="Ju Y.M."/>
            <person name="Slot J.C."/>
            <person name="Ahrendt S."/>
            <person name="Moore L.P."/>
            <person name="Eastman K.E."/>
            <person name="Scott K."/>
            <person name="Konkel Z."/>
            <person name="Mondo S.J."/>
            <person name="Kuo A."/>
            <person name="Hayes R.D."/>
            <person name="Haridas S."/>
            <person name="Andreopoulos B."/>
            <person name="Riley R."/>
            <person name="LaButti K."/>
            <person name="Pangilinan J."/>
            <person name="Lipzen A."/>
            <person name="Amirebrahimi M."/>
            <person name="Yan J."/>
            <person name="Adam C."/>
            <person name="Keymanesh K."/>
            <person name="Ng V."/>
            <person name="Louie K."/>
            <person name="Northen T."/>
            <person name="Drula E."/>
            <person name="Henrissat B."/>
            <person name="Hsieh H.M."/>
            <person name="Youens-Clark K."/>
            <person name="Lutzoni F."/>
            <person name="Miadlikowska J."/>
            <person name="Eastwood D.C."/>
            <person name="Hamelin R.C."/>
            <person name="Grigoriev I.V."/>
            <person name="U'Ren J.M."/>
        </authorList>
    </citation>
    <scope>NUCLEOTIDE SEQUENCE [LARGE SCALE GENOMIC DNA]</scope>
    <source>
        <strain evidence="1 2">CBS 119005</strain>
    </source>
</reference>
<sequence>MNLTALVRLTRLAEWVVGLAFAFAAPGVVVAFLHSQYVKRTIITWIIHQKRYYPRTSTECSVYRLQYAGERIGILVKQRLHGDDGGW</sequence>
<evidence type="ECO:0000313" key="1">
    <source>
        <dbReference type="EMBL" id="KAI4867855.1"/>
    </source>
</evidence>
<dbReference type="EMBL" id="MU393443">
    <property type="protein sequence ID" value="KAI4867855.1"/>
    <property type="molecule type" value="Genomic_DNA"/>
</dbReference>
<accession>A0ACB9Z9J3</accession>
<dbReference type="Proteomes" id="UP001497700">
    <property type="component" value="Unassembled WGS sequence"/>
</dbReference>
<comment type="caution">
    <text evidence="1">The sequence shown here is derived from an EMBL/GenBank/DDBJ whole genome shotgun (WGS) entry which is preliminary data.</text>
</comment>
<organism evidence="1 2">
    <name type="scientific">Hypoxylon rubiginosum</name>
    <dbReference type="NCBI Taxonomy" id="110542"/>
    <lineage>
        <taxon>Eukaryota</taxon>
        <taxon>Fungi</taxon>
        <taxon>Dikarya</taxon>
        <taxon>Ascomycota</taxon>
        <taxon>Pezizomycotina</taxon>
        <taxon>Sordariomycetes</taxon>
        <taxon>Xylariomycetidae</taxon>
        <taxon>Xylariales</taxon>
        <taxon>Hypoxylaceae</taxon>
        <taxon>Hypoxylon</taxon>
    </lineage>
</organism>
<gene>
    <name evidence="1" type="ORF">F4820DRAFT_412332</name>
</gene>
<keyword evidence="2" id="KW-1185">Reference proteome</keyword>
<evidence type="ECO:0000313" key="2">
    <source>
        <dbReference type="Proteomes" id="UP001497700"/>
    </source>
</evidence>
<protein>
    <submittedName>
        <fullName evidence="1">Uncharacterized protein</fullName>
    </submittedName>
</protein>